<name>A0A498L2Z9_9EURY</name>
<proteinExistence type="predicted"/>
<dbReference type="SMART" id="SM00769">
    <property type="entry name" value="WHy"/>
    <property type="match status" value="2"/>
</dbReference>
<comment type="caution">
    <text evidence="3">The sequence shown here is derived from an EMBL/GenBank/DDBJ whole genome shotgun (WGS) entry which is preliminary data.</text>
</comment>
<dbReference type="GO" id="GO:0009269">
    <property type="term" value="P:response to desiccation"/>
    <property type="evidence" value="ECO:0007669"/>
    <property type="project" value="InterPro"/>
</dbReference>
<dbReference type="OrthoDB" id="105458at2157"/>
<evidence type="ECO:0000313" key="3">
    <source>
        <dbReference type="EMBL" id="RXK49254.1"/>
    </source>
</evidence>
<dbReference type="RefSeq" id="WP_129068850.1">
    <property type="nucleotide sequence ID" value="NZ_RDFA01000003.1"/>
</dbReference>
<dbReference type="InterPro" id="IPR013783">
    <property type="entry name" value="Ig-like_fold"/>
</dbReference>
<gene>
    <name evidence="3" type="ORF">EAF64_10055</name>
</gene>
<dbReference type="EMBL" id="RDFA01000003">
    <property type="protein sequence ID" value="RXK49254.1"/>
    <property type="molecule type" value="Genomic_DNA"/>
</dbReference>
<feature type="domain" description="Water stress and hypersensitive response" evidence="2">
    <location>
        <begin position="193"/>
        <end position="316"/>
    </location>
</feature>
<dbReference type="InterPro" id="IPR013990">
    <property type="entry name" value="WHy-dom"/>
</dbReference>
<dbReference type="Proteomes" id="UP000289691">
    <property type="component" value="Unassembled WGS sequence"/>
</dbReference>
<dbReference type="SUPFAM" id="SSF117070">
    <property type="entry name" value="LEA14-like"/>
    <property type="match status" value="2"/>
</dbReference>
<keyword evidence="4" id="KW-1185">Reference proteome</keyword>
<dbReference type="AlphaFoldDB" id="A0A498L2Z9"/>
<dbReference type="InterPro" id="IPR004864">
    <property type="entry name" value="LEA_2"/>
</dbReference>
<organism evidence="3 4">
    <name type="scientific">Halorientalis pallida</name>
    <dbReference type="NCBI Taxonomy" id="2479928"/>
    <lineage>
        <taxon>Archaea</taxon>
        <taxon>Methanobacteriati</taxon>
        <taxon>Methanobacteriota</taxon>
        <taxon>Stenosarchaea group</taxon>
        <taxon>Halobacteria</taxon>
        <taxon>Halobacteriales</taxon>
        <taxon>Haloarculaceae</taxon>
        <taxon>Halorientalis</taxon>
    </lineage>
</organism>
<dbReference type="Gene3D" id="2.60.40.10">
    <property type="entry name" value="Immunoglobulins"/>
    <property type="match status" value="2"/>
</dbReference>
<reference evidence="3 4" key="1">
    <citation type="submission" date="2019-01" db="EMBL/GenBank/DDBJ databases">
        <title>Halorientalis sp. F13-25 a new haloarchaeum isolated from hypersaline water.</title>
        <authorList>
            <person name="Ana D.-V."/>
            <person name="Cristina S.-P."/>
            <person name="Antonio V."/>
        </authorList>
    </citation>
    <scope>NUCLEOTIDE SEQUENCE [LARGE SCALE GENOMIC DNA]</scope>
    <source>
        <strain evidence="3 4">F13-25</strain>
    </source>
</reference>
<evidence type="ECO:0000259" key="2">
    <source>
        <dbReference type="SMART" id="SM00769"/>
    </source>
</evidence>
<accession>A0A498L2Z9</accession>
<feature type="transmembrane region" description="Helical" evidence="1">
    <location>
        <begin position="17"/>
        <end position="36"/>
    </location>
</feature>
<keyword evidence="1" id="KW-1133">Transmembrane helix</keyword>
<protein>
    <recommendedName>
        <fullName evidence="2">Water stress and hypersensitive response domain-containing protein</fullName>
    </recommendedName>
</protein>
<evidence type="ECO:0000313" key="4">
    <source>
        <dbReference type="Proteomes" id="UP000289691"/>
    </source>
</evidence>
<sequence>MLGTDGDERGLGAAGKLLLAVAIVLIVAVPVAVAGFETDLLGVPDVTAVDNRFAGATESVTVVTSDVTVRNPNPVTVAVDRVDVHHTVYANGVRLGGGVREELALPAGNSTVHVRTAVRTDRVTDWWVRHVRRGERSNLTVVASVSSASLDREYSRTVLTRTVRTDVLAAFETDRSVPVDANVSLISGPVLTVDCTTARWGAVGENRTVVAVAATVSNPTAFDVPLRSVSYDVRMNGRAVANGSTVNATTIPAGATGNVTARLVVDNDDFEEWWPTHIERNQTTRVRIDPTIRVDLSRFGRGSRTFTPSPITRRLETDLFGGRFEVARDGSV</sequence>
<dbReference type="Pfam" id="PF03168">
    <property type="entry name" value="LEA_2"/>
    <property type="match status" value="2"/>
</dbReference>
<feature type="domain" description="Water stress and hypersensitive response" evidence="2">
    <location>
        <begin position="46"/>
        <end position="164"/>
    </location>
</feature>
<evidence type="ECO:0000256" key="1">
    <source>
        <dbReference type="SAM" id="Phobius"/>
    </source>
</evidence>
<keyword evidence="1" id="KW-0812">Transmembrane</keyword>
<keyword evidence="1" id="KW-0472">Membrane</keyword>